<reference evidence="6" key="1">
    <citation type="journal article" date="2020" name="mSystems">
        <title>Genome- and Community-Level Interaction Insights into Carbon Utilization and Element Cycling Functions of Hydrothermarchaeota in Hydrothermal Sediment.</title>
        <authorList>
            <person name="Zhou Z."/>
            <person name="Liu Y."/>
            <person name="Xu W."/>
            <person name="Pan J."/>
            <person name="Luo Z.H."/>
            <person name="Li M."/>
        </authorList>
    </citation>
    <scope>NUCLEOTIDE SEQUENCE</scope>
    <source>
        <strain evidence="6">HyVt-388</strain>
    </source>
</reference>
<comment type="caution">
    <text evidence="6">The sequence shown here is derived from an EMBL/GenBank/DDBJ whole genome shotgun (WGS) entry which is preliminary data.</text>
</comment>
<dbReference type="GO" id="GO:0005524">
    <property type="term" value="F:ATP binding"/>
    <property type="evidence" value="ECO:0007669"/>
    <property type="project" value="UniProtKB-KW"/>
</dbReference>
<gene>
    <name evidence="6" type="ORF">ENI34_02495</name>
</gene>
<keyword evidence="4 6" id="KW-0067">ATP-binding</keyword>
<comment type="similarity">
    <text evidence="1">Belongs to the ABC transporter superfamily.</text>
</comment>
<dbReference type="InterPro" id="IPR003439">
    <property type="entry name" value="ABC_transporter-like_ATP-bd"/>
</dbReference>
<dbReference type="Proteomes" id="UP000885826">
    <property type="component" value="Unassembled WGS sequence"/>
</dbReference>
<dbReference type="SUPFAM" id="SSF52540">
    <property type="entry name" value="P-loop containing nucleoside triphosphate hydrolases"/>
    <property type="match status" value="1"/>
</dbReference>
<dbReference type="InterPro" id="IPR050763">
    <property type="entry name" value="ABC_transporter_ATP-binding"/>
</dbReference>
<proteinExistence type="inferred from homology"/>
<evidence type="ECO:0000256" key="3">
    <source>
        <dbReference type="ARBA" id="ARBA00022741"/>
    </source>
</evidence>
<dbReference type="GO" id="GO:0016887">
    <property type="term" value="F:ATP hydrolysis activity"/>
    <property type="evidence" value="ECO:0007669"/>
    <property type="project" value="InterPro"/>
</dbReference>
<evidence type="ECO:0000259" key="5">
    <source>
        <dbReference type="PROSITE" id="PS50893"/>
    </source>
</evidence>
<name>A0A9C9JZK4_UNCW3</name>
<dbReference type="PANTHER" id="PTHR42711">
    <property type="entry name" value="ABC TRANSPORTER ATP-BINDING PROTEIN"/>
    <property type="match status" value="1"/>
</dbReference>
<evidence type="ECO:0000256" key="1">
    <source>
        <dbReference type="ARBA" id="ARBA00005417"/>
    </source>
</evidence>
<evidence type="ECO:0000313" key="6">
    <source>
        <dbReference type="EMBL" id="HEC77996.1"/>
    </source>
</evidence>
<evidence type="ECO:0000313" key="7">
    <source>
        <dbReference type="Proteomes" id="UP000885826"/>
    </source>
</evidence>
<evidence type="ECO:0000256" key="4">
    <source>
        <dbReference type="ARBA" id="ARBA00022840"/>
    </source>
</evidence>
<keyword evidence="3" id="KW-0547">Nucleotide-binding</keyword>
<dbReference type="EMBL" id="DRIG01000029">
    <property type="protein sequence ID" value="HEC77996.1"/>
    <property type="molecule type" value="Genomic_DNA"/>
</dbReference>
<sequence>MHIVEVVGLHKRFNKKSAIKNLNLSIEKRELFGLIGPDGAGKTTLLRLLAGVLTPDQGTIECCAVDVVANPEAVKKKIGVVPQEFSLYHDLTVEENLNFFAKMYGVGDEESTRRKEKLLQIMNLKPFRKRRAENLSGGMQKKLALICSLLHTPPLLLLDEPTTGIDPISRRELWDFFYELIDDGATIIISTPYMDEAERCSKVGFLYEGELLLFDDPLRIKERYPYHIFELRGPDILKMKIDIFPEQLQILDLYPVGDTLHLITKDPVGKKLQQFFKEKTWKVQVKRIGTNFEDVFVSVIKREYEDH</sequence>
<dbReference type="Gene3D" id="3.40.50.300">
    <property type="entry name" value="P-loop containing nucleotide triphosphate hydrolases"/>
    <property type="match status" value="1"/>
</dbReference>
<feature type="domain" description="ABC transporter" evidence="5">
    <location>
        <begin position="4"/>
        <end position="233"/>
    </location>
</feature>
<dbReference type="Pfam" id="PF00005">
    <property type="entry name" value="ABC_tran"/>
    <property type="match status" value="1"/>
</dbReference>
<dbReference type="CDD" id="cd03230">
    <property type="entry name" value="ABC_DR_subfamily_A"/>
    <property type="match status" value="1"/>
</dbReference>
<dbReference type="PANTHER" id="PTHR42711:SF5">
    <property type="entry name" value="ABC TRANSPORTER ATP-BINDING PROTEIN NATA"/>
    <property type="match status" value="1"/>
</dbReference>
<dbReference type="InterPro" id="IPR017871">
    <property type="entry name" value="ABC_transporter-like_CS"/>
</dbReference>
<dbReference type="InterPro" id="IPR003593">
    <property type="entry name" value="AAA+_ATPase"/>
</dbReference>
<dbReference type="AlphaFoldDB" id="A0A9C9JZK4"/>
<accession>A0A9C9JZK4</accession>
<organism evidence="6 7">
    <name type="scientific">candidate division WOR-3 bacterium</name>
    <dbReference type="NCBI Taxonomy" id="2052148"/>
    <lineage>
        <taxon>Bacteria</taxon>
        <taxon>Bacteria division WOR-3</taxon>
    </lineage>
</organism>
<dbReference type="InterPro" id="IPR027417">
    <property type="entry name" value="P-loop_NTPase"/>
</dbReference>
<dbReference type="SMART" id="SM00382">
    <property type="entry name" value="AAA"/>
    <property type="match status" value="1"/>
</dbReference>
<keyword evidence="2" id="KW-0813">Transport</keyword>
<dbReference type="PROSITE" id="PS00211">
    <property type="entry name" value="ABC_TRANSPORTER_1"/>
    <property type="match status" value="1"/>
</dbReference>
<evidence type="ECO:0000256" key="2">
    <source>
        <dbReference type="ARBA" id="ARBA00022448"/>
    </source>
</evidence>
<protein>
    <submittedName>
        <fullName evidence="6">ABC transporter ATP-binding protein</fullName>
    </submittedName>
</protein>
<dbReference type="PROSITE" id="PS50893">
    <property type="entry name" value="ABC_TRANSPORTER_2"/>
    <property type="match status" value="1"/>
</dbReference>